<keyword evidence="1 5" id="KW-0489">Methyltransferase</keyword>
<dbReference type="PANTHER" id="PTHR43464:SF19">
    <property type="entry name" value="UBIQUINONE BIOSYNTHESIS O-METHYLTRANSFERASE, MITOCHONDRIAL"/>
    <property type="match status" value="1"/>
</dbReference>
<name>A0A5Q3Q7T6_9PSEU</name>
<evidence type="ECO:0000313" key="6">
    <source>
        <dbReference type="Proteomes" id="UP000371041"/>
    </source>
</evidence>
<dbReference type="InterPro" id="IPR013216">
    <property type="entry name" value="Methyltransf_11"/>
</dbReference>
<evidence type="ECO:0000256" key="1">
    <source>
        <dbReference type="ARBA" id="ARBA00022603"/>
    </source>
</evidence>
<sequence>MLTFSDFDSRGYPTVDVRTGYAGWAATYENTVEDVMDLALLDALTAPDWSAVHRAADLGCGTGRTGVWLREHGVPHVDGVDLTPEMLTVARERGVHDRLVEGEATSTGLEGDTYQLVIASLVDEHLPDLGAFYSEASRLATQDARFVVVSYHPQFIISTGMPTHFTDDSGESFTIATHLHLVSDHVTAALEAGWALEEMREGVIDDRWIAAKPKWAKHRNLPISAAYVWKTSH</sequence>
<dbReference type="AlphaFoldDB" id="A0A5Q3Q7T6"/>
<feature type="domain" description="Methyltransferase type 11" evidence="4">
    <location>
        <begin position="57"/>
        <end position="147"/>
    </location>
</feature>
<keyword evidence="6" id="KW-1185">Reference proteome</keyword>
<keyword evidence="2 5" id="KW-0808">Transferase</keyword>
<reference evidence="6" key="1">
    <citation type="submission" date="2019-11" db="EMBL/GenBank/DDBJ databases">
        <title>The complete genome sequence of Saccharopolyspora sp. E2A.</title>
        <authorList>
            <person name="Zhang G."/>
        </authorList>
    </citation>
    <scope>NUCLEOTIDE SEQUENCE [LARGE SCALE GENOMIC DNA]</scope>
    <source>
        <strain evidence="6">E2A</strain>
    </source>
</reference>
<dbReference type="GO" id="GO:0032259">
    <property type="term" value="P:methylation"/>
    <property type="evidence" value="ECO:0007669"/>
    <property type="project" value="UniProtKB-KW"/>
</dbReference>
<dbReference type="CDD" id="cd02440">
    <property type="entry name" value="AdoMet_MTases"/>
    <property type="match status" value="1"/>
</dbReference>
<organism evidence="5 6">
    <name type="scientific">Allosaccharopolyspora coralli</name>
    <dbReference type="NCBI Taxonomy" id="2665642"/>
    <lineage>
        <taxon>Bacteria</taxon>
        <taxon>Bacillati</taxon>
        <taxon>Actinomycetota</taxon>
        <taxon>Actinomycetes</taxon>
        <taxon>Pseudonocardiales</taxon>
        <taxon>Pseudonocardiaceae</taxon>
        <taxon>Allosaccharopolyspora</taxon>
    </lineage>
</organism>
<dbReference type="Pfam" id="PF08241">
    <property type="entry name" value="Methyltransf_11"/>
    <property type="match status" value="1"/>
</dbReference>
<dbReference type="SUPFAM" id="SSF53335">
    <property type="entry name" value="S-adenosyl-L-methionine-dependent methyltransferases"/>
    <property type="match status" value="1"/>
</dbReference>
<dbReference type="Gene3D" id="3.40.50.150">
    <property type="entry name" value="Vaccinia Virus protein VP39"/>
    <property type="match status" value="1"/>
</dbReference>
<keyword evidence="3" id="KW-0949">S-adenosyl-L-methionine</keyword>
<dbReference type="Proteomes" id="UP000371041">
    <property type="component" value="Chromosome"/>
</dbReference>
<dbReference type="RefSeq" id="WP_154075844.1">
    <property type="nucleotide sequence ID" value="NZ_CP045929.1"/>
</dbReference>
<evidence type="ECO:0000259" key="4">
    <source>
        <dbReference type="Pfam" id="PF08241"/>
    </source>
</evidence>
<proteinExistence type="predicted"/>
<dbReference type="InterPro" id="IPR029063">
    <property type="entry name" value="SAM-dependent_MTases_sf"/>
</dbReference>
<evidence type="ECO:0000256" key="3">
    <source>
        <dbReference type="ARBA" id="ARBA00022691"/>
    </source>
</evidence>
<accession>A0A5Q3Q7T6</accession>
<protein>
    <submittedName>
        <fullName evidence="5">Methyltransferase domain-containing protein</fullName>
    </submittedName>
</protein>
<evidence type="ECO:0000256" key="2">
    <source>
        <dbReference type="ARBA" id="ARBA00022679"/>
    </source>
</evidence>
<dbReference type="KEGG" id="sace:GIY23_06575"/>
<gene>
    <name evidence="5" type="ORF">GIY23_06575</name>
</gene>
<dbReference type="PANTHER" id="PTHR43464">
    <property type="entry name" value="METHYLTRANSFERASE"/>
    <property type="match status" value="1"/>
</dbReference>
<dbReference type="EMBL" id="CP045929">
    <property type="protein sequence ID" value="QGK69244.1"/>
    <property type="molecule type" value="Genomic_DNA"/>
</dbReference>
<dbReference type="GO" id="GO:0008757">
    <property type="term" value="F:S-adenosylmethionine-dependent methyltransferase activity"/>
    <property type="evidence" value="ECO:0007669"/>
    <property type="project" value="InterPro"/>
</dbReference>
<evidence type="ECO:0000313" key="5">
    <source>
        <dbReference type="EMBL" id="QGK69244.1"/>
    </source>
</evidence>